<dbReference type="SUPFAM" id="SSF88946">
    <property type="entry name" value="Sigma2 domain of RNA polymerase sigma factors"/>
    <property type="match status" value="1"/>
</dbReference>
<keyword evidence="4" id="KW-0804">Transcription</keyword>
<proteinExistence type="predicted"/>
<dbReference type="Gene3D" id="1.20.120.1810">
    <property type="match status" value="1"/>
</dbReference>
<protein>
    <submittedName>
        <fullName evidence="7">SigB/SigF/SigG family RNA polymerase sigma factor</fullName>
    </submittedName>
</protein>
<evidence type="ECO:0000256" key="3">
    <source>
        <dbReference type="ARBA" id="ARBA00023125"/>
    </source>
</evidence>
<dbReference type="InterPro" id="IPR000943">
    <property type="entry name" value="RNA_pol_sigma70"/>
</dbReference>
<dbReference type="InterPro" id="IPR007624">
    <property type="entry name" value="RNA_pol_sigma70_r3"/>
</dbReference>
<feature type="compositionally biased region" description="Pro residues" evidence="5">
    <location>
        <begin position="32"/>
        <end position="43"/>
    </location>
</feature>
<gene>
    <name evidence="7" type="ORF">ACFOLH_12575</name>
</gene>
<dbReference type="SUPFAM" id="SSF88659">
    <property type="entry name" value="Sigma3 and sigma4 domains of RNA polymerase sigma factors"/>
    <property type="match status" value="2"/>
</dbReference>
<evidence type="ECO:0000313" key="8">
    <source>
        <dbReference type="Proteomes" id="UP001595685"/>
    </source>
</evidence>
<dbReference type="Gene3D" id="1.10.10.10">
    <property type="entry name" value="Winged helix-like DNA-binding domain superfamily/Winged helix DNA-binding domain"/>
    <property type="match status" value="2"/>
</dbReference>
<keyword evidence="2" id="KW-0731">Sigma factor</keyword>
<dbReference type="Pfam" id="PF04545">
    <property type="entry name" value="Sigma70_r4"/>
    <property type="match status" value="1"/>
</dbReference>
<sequence length="311" mass="33479">MRTAVDETALDVPAPAAAVETEGTDGSAADAPAPPAGPAPSDPAPADEPHPDEIEHHALPTPSVADRTESEKLLQRLAETPEGDPSRAALRDAVVTSHLPLVHHIARRFHGRGEPHDDVVQVGTIGLIKAVDRFEPGRGVPFAGYAVPTVTGEIRRYFRDRAGSVRLPRRVQEFQVAVTQARETLTHQLGRTPTVEEVAHLAGLDTDTVLEVLESAYSLSTVPLDVDNGVSESLGEEDVALDEVLTRATLRPVLAKLAPRERRIIALRFVRGMSQAQIAEEVGLSQMHVSRLLSKTLARLRAEMSKPDPSA</sequence>
<feature type="domain" description="RNA polymerase sigma-70" evidence="6">
    <location>
        <begin position="118"/>
        <end position="131"/>
    </location>
</feature>
<organism evidence="7 8">
    <name type="scientific">Aquipuribacter hungaricus</name>
    <dbReference type="NCBI Taxonomy" id="545624"/>
    <lineage>
        <taxon>Bacteria</taxon>
        <taxon>Bacillati</taxon>
        <taxon>Actinomycetota</taxon>
        <taxon>Actinomycetes</taxon>
        <taxon>Micrococcales</taxon>
        <taxon>Intrasporangiaceae</taxon>
        <taxon>Aquipuribacter</taxon>
    </lineage>
</organism>
<comment type="caution">
    <text evidence="7">The sequence shown here is derived from an EMBL/GenBank/DDBJ whole genome shotgun (WGS) entry which is preliminary data.</text>
</comment>
<feature type="compositionally biased region" description="Basic and acidic residues" evidence="5">
    <location>
        <begin position="47"/>
        <end position="58"/>
    </location>
</feature>
<dbReference type="PROSITE" id="PS00715">
    <property type="entry name" value="SIGMA70_1"/>
    <property type="match status" value="1"/>
</dbReference>
<dbReference type="InterPro" id="IPR036388">
    <property type="entry name" value="WH-like_DNA-bd_sf"/>
</dbReference>
<dbReference type="InterPro" id="IPR014284">
    <property type="entry name" value="RNA_pol_sigma-70_dom"/>
</dbReference>
<evidence type="ECO:0000256" key="2">
    <source>
        <dbReference type="ARBA" id="ARBA00023082"/>
    </source>
</evidence>
<dbReference type="InterPro" id="IPR007630">
    <property type="entry name" value="RNA_pol_sigma70_r4"/>
</dbReference>
<reference evidence="8" key="1">
    <citation type="journal article" date="2019" name="Int. J. Syst. Evol. Microbiol.">
        <title>The Global Catalogue of Microorganisms (GCM) 10K type strain sequencing project: providing services to taxonomists for standard genome sequencing and annotation.</title>
        <authorList>
            <consortium name="The Broad Institute Genomics Platform"/>
            <consortium name="The Broad Institute Genome Sequencing Center for Infectious Disease"/>
            <person name="Wu L."/>
            <person name="Ma J."/>
        </authorList>
    </citation>
    <scope>NUCLEOTIDE SEQUENCE [LARGE SCALE GENOMIC DNA]</scope>
    <source>
        <strain evidence="8">NCAIM B.02333</strain>
    </source>
</reference>
<dbReference type="PANTHER" id="PTHR30385">
    <property type="entry name" value="SIGMA FACTOR F FLAGELLAR"/>
    <property type="match status" value="1"/>
</dbReference>
<dbReference type="PANTHER" id="PTHR30385:SF4">
    <property type="entry name" value="RNA POLYMERASE SIGMA-E FACTOR"/>
    <property type="match status" value="1"/>
</dbReference>
<evidence type="ECO:0000256" key="4">
    <source>
        <dbReference type="ARBA" id="ARBA00023163"/>
    </source>
</evidence>
<keyword evidence="8" id="KW-1185">Reference proteome</keyword>
<dbReference type="InterPro" id="IPR007627">
    <property type="entry name" value="RNA_pol_sigma70_r2"/>
</dbReference>
<dbReference type="InterPro" id="IPR014322">
    <property type="entry name" value="RNA_pol_sigma-B/F/G"/>
</dbReference>
<dbReference type="NCBIfam" id="TIGR02937">
    <property type="entry name" value="sigma70-ECF"/>
    <property type="match status" value="1"/>
</dbReference>
<dbReference type="NCBIfam" id="TIGR02980">
    <property type="entry name" value="SigBFG"/>
    <property type="match status" value="1"/>
</dbReference>
<feature type="region of interest" description="Disordered" evidence="5">
    <location>
        <begin position="1"/>
        <end position="69"/>
    </location>
</feature>
<evidence type="ECO:0000259" key="6">
    <source>
        <dbReference type="PROSITE" id="PS00715"/>
    </source>
</evidence>
<dbReference type="RefSeq" id="WP_340288338.1">
    <property type="nucleotide sequence ID" value="NZ_JBBEOI010000002.1"/>
</dbReference>
<dbReference type="EMBL" id="JBHRWW010000008">
    <property type="protein sequence ID" value="MFC3689180.1"/>
    <property type="molecule type" value="Genomic_DNA"/>
</dbReference>
<evidence type="ECO:0000313" key="7">
    <source>
        <dbReference type="EMBL" id="MFC3689180.1"/>
    </source>
</evidence>
<dbReference type="InterPro" id="IPR013324">
    <property type="entry name" value="RNA_pol_sigma_r3/r4-like"/>
</dbReference>
<accession>A0ABV7WH30</accession>
<keyword evidence="3" id="KW-0238">DNA-binding</keyword>
<evidence type="ECO:0000256" key="1">
    <source>
        <dbReference type="ARBA" id="ARBA00023015"/>
    </source>
</evidence>
<dbReference type="Pfam" id="PF04539">
    <property type="entry name" value="Sigma70_r3"/>
    <property type="match status" value="1"/>
</dbReference>
<evidence type="ECO:0000256" key="5">
    <source>
        <dbReference type="SAM" id="MobiDB-lite"/>
    </source>
</evidence>
<name>A0ABV7WH30_9MICO</name>
<dbReference type="Pfam" id="PF04542">
    <property type="entry name" value="Sigma70_r2"/>
    <property type="match status" value="1"/>
</dbReference>
<dbReference type="PRINTS" id="PR00046">
    <property type="entry name" value="SIGMA70FCT"/>
</dbReference>
<keyword evidence="1" id="KW-0805">Transcription regulation</keyword>
<dbReference type="Proteomes" id="UP001595685">
    <property type="component" value="Unassembled WGS sequence"/>
</dbReference>
<dbReference type="CDD" id="cd06171">
    <property type="entry name" value="Sigma70_r4"/>
    <property type="match status" value="1"/>
</dbReference>
<dbReference type="InterPro" id="IPR013325">
    <property type="entry name" value="RNA_pol_sigma_r2"/>
</dbReference>